<sequence length="96" mass="10979">MSPIKQMMWERDAKEVTHTYIVTLQYELVQRSMWLALDAGEVIAVISKFEAFVQVLSMVVGFDGLKFKAFDRPWWGLDVDDTLNLKPLQKEAAVGS</sequence>
<dbReference type="AlphaFoldDB" id="A0A427B188"/>
<evidence type="ECO:0000313" key="2">
    <source>
        <dbReference type="Proteomes" id="UP000287651"/>
    </source>
</evidence>
<dbReference type="EMBL" id="AMZH03000765">
    <property type="protein sequence ID" value="RRT82076.1"/>
    <property type="molecule type" value="Genomic_DNA"/>
</dbReference>
<proteinExistence type="predicted"/>
<comment type="caution">
    <text evidence="1">The sequence shown here is derived from an EMBL/GenBank/DDBJ whole genome shotgun (WGS) entry which is preliminary data.</text>
</comment>
<gene>
    <name evidence="1" type="ORF">B296_00020740</name>
</gene>
<reference evidence="1 2" key="1">
    <citation type="journal article" date="2014" name="Agronomy (Basel)">
        <title>A Draft Genome Sequence for Ensete ventricosum, the Drought-Tolerant Tree Against Hunger.</title>
        <authorList>
            <person name="Harrison J."/>
            <person name="Moore K.A."/>
            <person name="Paszkiewicz K."/>
            <person name="Jones T."/>
            <person name="Grant M."/>
            <person name="Ambacheew D."/>
            <person name="Muzemil S."/>
            <person name="Studholme D.J."/>
        </authorList>
    </citation>
    <scope>NUCLEOTIDE SEQUENCE [LARGE SCALE GENOMIC DNA]</scope>
</reference>
<dbReference type="Proteomes" id="UP000287651">
    <property type="component" value="Unassembled WGS sequence"/>
</dbReference>
<name>A0A427B188_ENSVE</name>
<organism evidence="1 2">
    <name type="scientific">Ensete ventricosum</name>
    <name type="common">Abyssinian banana</name>
    <name type="synonym">Musa ensete</name>
    <dbReference type="NCBI Taxonomy" id="4639"/>
    <lineage>
        <taxon>Eukaryota</taxon>
        <taxon>Viridiplantae</taxon>
        <taxon>Streptophyta</taxon>
        <taxon>Embryophyta</taxon>
        <taxon>Tracheophyta</taxon>
        <taxon>Spermatophyta</taxon>
        <taxon>Magnoliopsida</taxon>
        <taxon>Liliopsida</taxon>
        <taxon>Zingiberales</taxon>
        <taxon>Musaceae</taxon>
        <taxon>Ensete</taxon>
    </lineage>
</organism>
<evidence type="ECO:0000313" key="1">
    <source>
        <dbReference type="EMBL" id="RRT82076.1"/>
    </source>
</evidence>
<accession>A0A427B188</accession>
<protein>
    <submittedName>
        <fullName evidence="1">Uncharacterized protein</fullName>
    </submittedName>
</protein>